<sequence>MHFATLAEPIQLGRRCTNLLDCLTVLPAVATSLPSLSLPRLVILFEPPCSAASSRFAVFLPEEGMLHFIYH</sequence>
<dbReference type="VEuPathDB" id="FungiDB:VP01_10465g2"/>
<proteinExistence type="predicted"/>
<reference evidence="1 2" key="1">
    <citation type="submission" date="2015-08" db="EMBL/GenBank/DDBJ databases">
        <title>Next Generation Sequencing and Analysis of the Genome of Puccinia sorghi L Schw, the Causal Agent of Maize Common Rust.</title>
        <authorList>
            <person name="Rochi L."/>
            <person name="Burguener G."/>
            <person name="Darino M."/>
            <person name="Turjanski A."/>
            <person name="Kreff E."/>
            <person name="Dieguez M.J."/>
            <person name="Sacco F."/>
        </authorList>
    </citation>
    <scope>NUCLEOTIDE SEQUENCE [LARGE SCALE GENOMIC DNA]</scope>
    <source>
        <strain evidence="1 2">RO10H11247</strain>
    </source>
</reference>
<name>A0A0L6VUI8_9BASI</name>
<feature type="non-terminal residue" evidence="1">
    <location>
        <position position="71"/>
    </location>
</feature>
<evidence type="ECO:0000313" key="1">
    <source>
        <dbReference type="EMBL" id="KNZ64287.1"/>
    </source>
</evidence>
<dbReference type="AlphaFoldDB" id="A0A0L6VUI8"/>
<organism evidence="1 2">
    <name type="scientific">Puccinia sorghi</name>
    <dbReference type="NCBI Taxonomy" id="27349"/>
    <lineage>
        <taxon>Eukaryota</taxon>
        <taxon>Fungi</taxon>
        <taxon>Dikarya</taxon>
        <taxon>Basidiomycota</taxon>
        <taxon>Pucciniomycotina</taxon>
        <taxon>Pucciniomycetes</taxon>
        <taxon>Pucciniales</taxon>
        <taxon>Pucciniaceae</taxon>
        <taxon>Puccinia</taxon>
    </lineage>
</organism>
<evidence type="ECO:0000313" key="2">
    <source>
        <dbReference type="Proteomes" id="UP000037035"/>
    </source>
</evidence>
<keyword evidence="2" id="KW-1185">Reference proteome</keyword>
<dbReference type="STRING" id="27349.A0A0L6VUI8"/>
<gene>
    <name evidence="1" type="ORF">VP01_10465g2</name>
</gene>
<dbReference type="Proteomes" id="UP000037035">
    <property type="component" value="Unassembled WGS sequence"/>
</dbReference>
<protein>
    <submittedName>
        <fullName evidence="1">Uncharacterized protein</fullName>
    </submittedName>
</protein>
<accession>A0A0L6VUI8</accession>
<comment type="caution">
    <text evidence="1">The sequence shown here is derived from an EMBL/GenBank/DDBJ whole genome shotgun (WGS) entry which is preliminary data.</text>
</comment>
<dbReference type="EMBL" id="LAVV01000516">
    <property type="protein sequence ID" value="KNZ64287.1"/>
    <property type="molecule type" value="Genomic_DNA"/>
</dbReference>